<evidence type="ECO:0000256" key="6">
    <source>
        <dbReference type="ARBA" id="ARBA00023237"/>
    </source>
</evidence>
<keyword evidence="5 8" id="KW-0564">Palmitate</keyword>
<evidence type="ECO:0000256" key="3">
    <source>
        <dbReference type="ARBA" id="ARBA00022729"/>
    </source>
</evidence>
<keyword evidence="4 8" id="KW-0472">Membrane</keyword>
<dbReference type="Gene3D" id="3.30.300.30">
    <property type="match status" value="1"/>
</dbReference>
<dbReference type="InterPro" id="IPR003282">
    <property type="entry name" value="T3SS_SctJ"/>
</dbReference>
<evidence type="ECO:0000313" key="10">
    <source>
        <dbReference type="EMBL" id="AXM95553.1"/>
    </source>
</evidence>
<sequence>MRRLNKVLMVVVLLLLVGCRVELYQGLSQKEANEMLALLATEGISASKETDKSGKTKVIVDDAKIARAIEVLKREGLPREAYSSLKDVFPKDSLISSPLEERARLNYAKAQELSKTLSEIDGVLTARVHVVLPEEREGLGKKTSPASASVFIKYVAGMQFDAYVPQIKQLLSNSLEGLEYERISVVLIPSANVRQAPAMPALDTFLSIQVAESSRARLMMVFGLLMVLLVLSNLAQLIWWRSR</sequence>
<gene>
    <name evidence="10" type="ORF">DVB73_06930</name>
</gene>
<keyword evidence="8" id="KW-0812">Transmembrane</keyword>
<evidence type="ECO:0000313" key="11">
    <source>
        <dbReference type="Proteomes" id="UP000256503"/>
    </source>
</evidence>
<dbReference type="Pfam" id="PF01514">
    <property type="entry name" value="YscJ_FliF"/>
    <property type="match status" value="1"/>
</dbReference>
<accession>A0AAD0QV34</accession>
<feature type="transmembrane region" description="Helical" evidence="8">
    <location>
        <begin position="218"/>
        <end position="240"/>
    </location>
</feature>
<evidence type="ECO:0000256" key="5">
    <source>
        <dbReference type="ARBA" id="ARBA00023139"/>
    </source>
</evidence>
<dbReference type="InterPro" id="IPR006182">
    <property type="entry name" value="FliF_N_dom"/>
</dbReference>
<dbReference type="AlphaFoldDB" id="A0AAD0QV34"/>
<organism evidence="10 11">
    <name type="scientific">Pseudomonas plecoglossicida</name>
    <dbReference type="NCBI Taxonomy" id="70775"/>
    <lineage>
        <taxon>Bacteria</taxon>
        <taxon>Pseudomonadati</taxon>
        <taxon>Pseudomonadota</taxon>
        <taxon>Gammaproteobacteria</taxon>
        <taxon>Pseudomonadales</taxon>
        <taxon>Pseudomonadaceae</taxon>
        <taxon>Pseudomonas</taxon>
    </lineage>
</organism>
<dbReference type="GO" id="GO:0009279">
    <property type="term" value="C:cell outer membrane"/>
    <property type="evidence" value="ECO:0007669"/>
    <property type="project" value="UniProtKB-SubCell"/>
</dbReference>
<evidence type="ECO:0000256" key="7">
    <source>
        <dbReference type="ARBA" id="ARBA00023288"/>
    </source>
</evidence>
<dbReference type="RefSeq" id="WP_016394496.1">
    <property type="nucleotide sequence ID" value="NZ_BSOM01000021.1"/>
</dbReference>
<dbReference type="GeneID" id="49613151"/>
<dbReference type="GO" id="GO:0009306">
    <property type="term" value="P:protein secretion"/>
    <property type="evidence" value="ECO:0007669"/>
    <property type="project" value="InterPro"/>
</dbReference>
<dbReference type="PRINTS" id="PR01338">
    <property type="entry name" value="TYPE3OMKPROT"/>
</dbReference>
<dbReference type="NCBIfam" id="TIGR02544">
    <property type="entry name" value="III_secr_YscJ"/>
    <property type="match status" value="1"/>
</dbReference>
<dbReference type="InterPro" id="IPR043427">
    <property type="entry name" value="YscJ/FliF"/>
</dbReference>
<dbReference type="PANTHER" id="PTHR30046:SF2">
    <property type="entry name" value="YOP PROTEINS TRANSLOCATION LIPOPROTEIN J"/>
    <property type="match status" value="1"/>
</dbReference>
<proteinExistence type="inferred from homology"/>
<name>A0AAD0QV34_PSEDL</name>
<comment type="similarity">
    <text evidence="2 8">Belongs to the YscJ lipoprotein family.</text>
</comment>
<dbReference type="PANTHER" id="PTHR30046">
    <property type="entry name" value="FLAGELLAR M-RING PROTEIN"/>
    <property type="match status" value="1"/>
</dbReference>
<feature type="domain" description="Flagellar M-ring N-terminal" evidence="9">
    <location>
        <begin position="21"/>
        <end position="186"/>
    </location>
</feature>
<evidence type="ECO:0000256" key="1">
    <source>
        <dbReference type="ARBA" id="ARBA00004459"/>
    </source>
</evidence>
<evidence type="ECO:0000256" key="8">
    <source>
        <dbReference type="RuleBase" id="RU364102"/>
    </source>
</evidence>
<dbReference type="EMBL" id="CP031146">
    <property type="protein sequence ID" value="AXM95553.1"/>
    <property type="molecule type" value="Genomic_DNA"/>
</dbReference>
<reference evidence="10 11" key="1">
    <citation type="submission" date="2018-07" db="EMBL/GenBank/DDBJ databases">
        <title>Complete genome sequence of a Pseudomonas plecoglossicida strain pathogenic to the marine fish, Larimichthys crocea.</title>
        <authorList>
            <person name="Tao Z."/>
        </authorList>
    </citation>
    <scope>NUCLEOTIDE SEQUENCE [LARGE SCALE GENOMIC DNA]</scope>
    <source>
        <strain evidence="10 11">XSDHY-P</strain>
    </source>
</reference>
<keyword evidence="3 8" id="KW-0732">Signal</keyword>
<keyword evidence="8" id="KW-1133">Transmembrane helix</keyword>
<keyword evidence="7 8" id="KW-0449">Lipoprotein</keyword>
<comment type="subcellular location">
    <subcellularLocation>
        <location evidence="1">Cell outer membrane</location>
        <topology evidence="1">Lipid-anchor</topology>
    </subcellularLocation>
</comment>
<evidence type="ECO:0000256" key="4">
    <source>
        <dbReference type="ARBA" id="ARBA00023136"/>
    </source>
</evidence>
<dbReference type="Proteomes" id="UP000256503">
    <property type="component" value="Chromosome"/>
</dbReference>
<dbReference type="PROSITE" id="PS51257">
    <property type="entry name" value="PROKAR_LIPOPROTEIN"/>
    <property type="match status" value="1"/>
</dbReference>
<evidence type="ECO:0000259" key="9">
    <source>
        <dbReference type="Pfam" id="PF01514"/>
    </source>
</evidence>
<evidence type="ECO:0000256" key="2">
    <source>
        <dbReference type="ARBA" id="ARBA00009509"/>
    </source>
</evidence>
<protein>
    <recommendedName>
        <fullName evidence="8">Lipoprotein</fullName>
    </recommendedName>
</protein>
<dbReference type="InterPro" id="IPR045851">
    <property type="entry name" value="AMP-bd_C_sf"/>
</dbReference>
<keyword evidence="6 8" id="KW-0998">Cell outer membrane</keyword>
<dbReference type="Gene3D" id="3.30.70.1530">
    <property type="entry name" value="Hypothetical protein rpa1041"/>
    <property type="match status" value="1"/>
</dbReference>